<protein>
    <submittedName>
        <fullName evidence="2">Uncharacterized protein</fullName>
    </submittedName>
</protein>
<dbReference type="EMBL" id="JAPTSV010000009">
    <property type="protein sequence ID" value="KAJ1523917.1"/>
    <property type="molecule type" value="Genomic_DNA"/>
</dbReference>
<keyword evidence="3" id="KW-1185">Reference proteome</keyword>
<evidence type="ECO:0000313" key="3">
    <source>
        <dbReference type="Proteomes" id="UP001075354"/>
    </source>
</evidence>
<sequence length="296" mass="33456">MARLLLLAVVGLAAVSAASAGVFSAGTVQDQFSVTFNLIPDPFHMFSFFSMPRDTDAAFEGGWKLEYTWYNDDLAVHCRKNDYRVCVMFDRRGKVAGIRLSISAEEMDSFRLPVDIDKIPEWQRWTFFDYGDVYSATVFFQSEEQISQGGRSIHNSTTLVIPDGLWILQTDKNGDDIGRVHVPLHESGAVAAGFTEQACFMGMGKHYFQDLTPDTDCANHRPYFTLYSPKTKELTGFGFTMFGKPSTKRGWFEHPTAAVAKMIAPNSPQCLADYINAYGFFTMHVYFVERPWNIRC</sequence>
<comment type="caution">
    <text evidence="2">The sequence shown here is derived from an EMBL/GenBank/DDBJ whole genome shotgun (WGS) entry which is preliminary data.</text>
</comment>
<reference evidence="2" key="1">
    <citation type="submission" date="2022-12" db="EMBL/GenBank/DDBJ databases">
        <title>Chromosome-level genome assembly of the bean flower thrips Megalurothrips usitatus.</title>
        <authorList>
            <person name="Ma L."/>
            <person name="Liu Q."/>
            <person name="Li H."/>
            <person name="Cai W."/>
        </authorList>
    </citation>
    <scope>NUCLEOTIDE SEQUENCE</scope>
    <source>
        <strain evidence="2">Cailab_2022a</strain>
    </source>
</reference>
<dbReference type="AlphaFoldDB" id="A0AAV7XD18"/>
<dbReference type="Proteomes" id="UP001075354">
    <property type="component" value="Chromosome 9"/>
</dbReference>
<proteinExistence type="predicted"/>
<keyword evidence="1" id="KW-0732">Signal</keyword>
<accession>A0AAV7XD18</accession>
<feature type="chain" id="PRO_5043518619" evidence="1">
    <location>
        <begin position="21"/>
        <end position="296"/>
    </location>
</feature>
<gene>
    <name evidence="2" type="ORF">ONE63_010467</name>
</gene>
<feature type="signal peptide" evidence="1">
    <location>
        <begin position="1"/>
        <end position="20"/>
    </location>
</feature>
<evidence type="ECO:0000313" key="2">
    <source>
        <dbReference type="EMBL" id="KAJ1523917.1"/>
    </source>
</evidence>
<name>A0AAV7XD18_9NEOP</name>
<organism evidence="2 3">
    <name type="scientific">Megalurothrips usitatus</name>
    <name type="common">bean blossom thrips</name>
    <dbReference type="NCBI Taxonomy" id="439358"/>
    <lineage>
        <taxon>Eukaryota</taxon>
        <taxon>Metazoa</taxon>
        <taxon>Ecdysozoa</taxon>
        <taxon>Arthropoda</taxon>
        <taxon>Hexapoda</taxon>
        <taxon>Insecta</taxon>
        <taxon>Pterygota</taxon>
        <taxon>Neoptera</taxon>
        <taxon>Paraneoptera</taxon>
        <taxon>Thysanoptera</taxon>
        <taxon>Terebrantia</taxon>
        <taxon>Thripoidea</taxon>
        <taxon>Thripidae</taxon>
        <taxon>Megalurothrips</taxon>
    </lineage>
</organism>
<evidence type="ECO:0000256" key="1">
    <source>
        <dbReference type="SAM" id="SignalP"/>
    </source>
</evidence>